<accession>A0ABQ2LZC3</accession>
<name>A0ABQ2LZC3_9ACTN</name>
<organism evidence="1 2">
    <name type="scientific">Streptomyces lasiicapitis</name>
    <dbReference type="NCBI Taxonomy" id="1923961"/>
    <lineage>
        <taxon>Bacteria</taxon>
        <taxon>Bacillati</taxon>
        <taxon>Actinomycetota</taxon>
        <taxon>Actinomycetes</taxon>
        <taxon>Kitasatosporales</taxon>
        <taxon>Streptomycetaceae</taxon>
        <taxon>Streptomyces</taxon>
    </lineage>
</organism>
<evidence type="ECO:0000313" key="1">
    <source>
        <dbReference type="EMBL" id="GGO44742.1"/>
    </source>
</evidence>
<sequence length="99" mass="10926">MASGSPARFRSRQSAFCRRQASLRSRWAPRAARRSCIRQVTLGIRDISRRSPVVCVSCVCTFPTVRIGGACAAVVFRTDLARTNVTGGRPGRPRRAYLT</sequence>
<protein>
    <submittedName>
        <fullName evidence="1">Uncharacterized protein</fullName>
    </submittedName>
</protein>
<proteinExistence type="predicted"/>
<keyword evidence="2" id="KW-1185">Reference proteome</keyword>
<dbReference type="Proteomes" id="UP000656881">
    <property type="component" value="Unassembled WGS sequence"/>
</dbReference>
<evidence type="ECO:0000313" key="2">
    <source>
        <dbReference type="Proteomes" id="UP000656881"/>
    </source>
</evidence>
<dbReference type="EMBL" id="BMNG01000006">
    <property type="protein sequence ID" value="GGO44742.1"/>
    <property type="molecule type" value="Genomic_DNA"/>
</dbReference>
<comment type="caution">
    <text evidence="1">The sequence shown here is derived from an EMBL/GenBank/DDBJ whole genome shotgun (WGS) entry which is preliminary data.</text>
</comment>
<reference evidence="2" key="1">
    <citation type="journal article" date="2019" name="Int. J. Syst. Evol. Microbiol.">
        <title>The Global Catalogue of Microorganisms (GCM) 10K type strain sequencing project: providing services to taxonomists for standard genome sequencing and annotation.</title>
        <authorList>
            <consortium name="The Broad Institute Genomics Platform"/>
            <consortium name="The Broad Institute Genome Sequencing Center for Infectious Disease"/>
            <person name="Wu L."/>
            <person name="Ma J."/>
        </authorList>
    </citation>
    <scope>NUCLEOTIDE SEQUENCE [LARGE SCALE GENOMIC DNA]</scope>
    <source>
        <strain evidence="2">CGMCC 4.7349</strain>
    </source>
</reference>
<gene>
    <name evidence="1" type="ORF">GCM10012286_31710</name>
</gene>